<comment type="similarity">
    <text evidence="2">Belongs to the TerC family.</text>
</comment>
<feature type="transmembrane region" description="Helical" evidence="6">
    <location>
        <begin position="95"/>
        <end position="110"/>
    </location>
</feature>
<dbReference type="OrthoDB" id="9805314at2"/>
<dbReference type="HOGENOM" id="CLU_064910_0_1_7"/>
<feature type="transmembrane region" description="Helical" evidence="6">
    <location>
        <begin position="55"/>
        <end position="75"/>
    </location>
</feature>
<sequence>MEFLHPLLGALSTIHGVVSLITLTLLEIILGIDNIIFIMVVVYKLPKHQQNKARVLGLGLAMLTRIMLLGSLFFISHLQKPLFVVASMSFSGRDMVLLLGGTFLVIKALLELKEQVSLKDSKTETRSKKSFLLTLIEIMLIDIVFSLDSVITAIGIAKHLEIMALAIILAVVVMMFFSQMIGDFIEKHYRVKTLAFVFLLFVGMSLFLEGLHLHINKNYLYIGIGFALLVECLNIFIEKTLQNPKN</sequence>
<evidence type="ECO:0000256" key="5">
    <source>
        <dbReference type="ARBA" id="ARBA00023136"/>
    </source>
</evidence>
<evidence type="ECO:0000256" key="4">
    <source>
        <dbReference type="ARBA" id="ARBA00022989"/>
    </source>
</evidence>
<dbReference type="STRING" id="1163745.HCD_04280"/>
<dbReference type="RefSeq" id="WP_014659377.1">
    <property type="nucleotide sequence ID" value="NC_017735.1"/>
</dbReference>
<reference evidence="7 8" key="1">
    <citation type="journal article" date="2013" name="PLoS ONE">
        <title>Sequence Divergence and Conservation in Genomes ofHelicobacter cetorum Strains from a Dolphin and a Whale.</title>
        <authorList>
            <person name="Kersulyte D."/>
            <person name="Rossi M."/>
            <person name="Berg D.E."/>
        </authorList>
    </citation>
    <scope>NUCLEOTIDE SEQUENCE [LARGE SCALE GENOMIC DNA]</scope>
    <source>
        <strain evidence="7 8">MIT 99-5656</strain>
    </source>
</reference>
<dbReference type="Proteomes" id="UP000005013">
    <property type="component" value="Chromosome"/>
</dbReference>
<gene>
    <name evidence="7" type="ordered locus">HCD_04280</name>
</gene>
<dbReference type="PATRIC" id="fig|1163745.3.peg.901"/>
<evidence type="ECO:0000256" key="1">
    <source>
        <dbReference type="ARBA" id="ARBA00004141"/>
    </source>
</evidence>
<keyword evidence="5 6" id="KW-0472">Membrane</keyword>
<accession>I0ESF1</accession>
<dbReference type="PANTHER" id="PTHR30238:SF4">
    <property type="entry name" value="SLL1022 PROTEIN"/>
    <property type="match status" value="1"/>
</dbReference>
<dbReference type="InterPro" id="IPR005496">
    <property type="entry name" value="Integral_membrane_TerC"/>
</dbReference>
<evidence type="ECO:0000256" key="3">
    <source>
        <dbReference type="ARBA" id="ARBA00022692"/>
    </source>
</evidence>
<proteinExistence type="inferred from homology"/>
<comment type="subcellular location">
    <subcellularLocation>
        <location evidence="1">Membrane</location>
        <topology evidence="1">Multi-pass membrane protein</topology>
    </subcellularLocation>
</comment>
<evidence type="ECO:0008006" key="9">
    <source>
        <dbReference type="Google" id="ProtNLM"/>
    </source>
</evidence>
<evidence type="ECO:0000313" key="7">
    <source>
        <dbReference type="EMBL" id="AFI05870.1"/>
    </source>
</evidence>
<dbReference type="KEGG" id="hcm:HCD_04280"/>
<dbReference type="AlphaFoldDB" id="I0ESF1"/>
<name>I0ESF1_HELCM</name>
<dbReference type="GO" id="GO:0016020">
    <property type="term" value="C:membrane"/>
    <property type="evidence" value="ECO:0007669"/>
    <property type="project" value="UniProtKB-SubCell"/>
</dbReference>
<keyword evidence="3 6" id="KW-0812">Transmembrane</keyword>
<dbReference type="PANTHER" id="PTHR30238">
    <property type="entry name" value="MEMBRANE BOUND PREDICTED REDOX MODULATOR"/>
    <property type="match status" value="1"/>
</dbReference>
<feature type="transmembrane region" description="Helical" evidence="6">
    <location>
        <begin position="162"/>
        <end position="182"/>
    </location>
</feature>
<feature type="transmembrane region" description="Helical" evidence="6">
    <location>
        <begin position="131"/>
        <end position="156"/>
    </location>
</feature>
<feature type="transmembrane region" description="Helical" evidence="6">
    <location>
        <begin position="194"/>
        <end position="213"/>
    </location>
</feature>
<evidence type="ECO:0000256" key="2">
    <source>
        <dbReference type="ARBA" id="ARBA00007511"/>
    </source>
</evidence>
<dbReference type="Pfam" id="PF03741">
    <property type="entry name" value="TerC"/>
    <property type="match status" value="1"/>
</dbReference>
<keyword evidence="8" id="KW-1185">Reference proteome</keyword>
<dbReference type="EMBL" id="CP003481">
    <property type="protein sequence ID" value="AFI05870.1"/>
    <property type="molecule type" value="Genomic_DNA"/>
</dbReference>
<organism evidence="7 8">
    <name type="scientific">Helicobacter cetorum (strain ATCC BAA-540 / CCUG 52418 / MIT 99-5656)</name>
    <dbReference type="NCBI Taxonomy" id="1163745"/>
    <lineage>
        <taxon>Bacteria</taxon>
        <taxon>Pseudomonadati</taxon>
        <taxon>Campylobacterota</taxon>
        <taxon>Epsilonproteobacteria</taxon>
        <taxon>Campylobacterales</taxon>
        <taxon>Helicobacteraceae</taxon>
        <taxon>Helicobacter</taxon>
    </lineage>
</organism>
<protein>
    <recommendedName>
        <fullName evidence="9">Integral membrane protein</fullName>
    </recommendedName>
</protein>
<feature type="transmembrane region" description="Helical" evidence="6">
    <location>
        <begin position="20"/>
        <end position="43"/>
    </location>
</feature>
<feature type="transmembrane region" description="Helical" evidence="6">
    <location>
        <begin position="219"/>
        <end position="237"/>
    </location>
</feature>
<evidence type="ECO:0000256" key="6">
    <source>
        <dbReference type="SAM" id="Phobius"/>
    </source>
</evidence>
<keyword evidence="4 6" id="KW-1133">Transmembrane helix</keyword>
<dbReference type="eggNOG" id="COG0861">
    <property type="taxonomic scope" value="Bacteria"/>
</dbReference>
<evidence type="ECO:0000313" key="8">
    <source>
        <dbReference type="Proteomes" id="UP000005013"/>
    </source>
</evidence>